<dbReference type="Pfam" id="PF01408">
    <property type="entry name" value="GFO_IDH_MocA"/>
    <property type="match status" value="1"/>
</dbReference>
<evidence type="ECO:0000256" key="1">
    <source>
        <dbReference type="ARBA" id="ARBA00023002"/>
    </source>
</evidence>
<feature type="domain" description="Gfo/Idh/MocA-like oxidoreductase N-terminal" evidence="2">
    <location>
        <begin position="5"/>
        <end position="123"/>
    </location>
</feature>
<gene>
    <name evidence="4" type="ORF">SAMN05443637_11537</name>
</gene>
<keyword evidence="1" id="KW-0560">Oxidoreductase</keyword>
<organism evidence="4 5">
    <name type="scientific">Pseudonocardia thermophila</name>
    <dbReference type="NCBI Taxonomy" id="1848"/>
    <lineage>
        <taxon>Bacteria</taxon>
        <taxon>Bacillati</taxon>
        <taxon>Actinomycetota</taxon>
        <taxon>Actinomycetes</taxon>
        <taxon>Pseudonocardiales</taxon>
        <taxon>Pseudonocardiaceae</taxon>
        <taxon>Pseudonocardia</taxon>
    </lineage>
</organism>
<dbReference type="Pfam" id="PF22725">
    <property type="entry name" value="GFO_IDH_MocA_C3"/>
    <property type="match status" value="1"/>
</dbReference>
<dbReference type="PANTHER" id="PTHR43818">
    <property type="entry name" value="BCDNA.GH03377"/>
    <property type="match status" value="1"/>
</dbReference>
<evidence type="ECO:0000259" key="3">
    <source>
        <dbReference type="Pfam" id="PF22725"/>
    </source>
</evidence>
<dbReference type="RefSeq" id="WP_073458512.1">
    <property type="nucleotide sequence ID" value="NZ_FRAP01000015.1"/>
</dbReference>
<dbReference type="InterPro" id="IPR036291">
    <property type="entry name" value="NAD(P)-bd_dom_sf"/>
</dbReference>
<dbReference type="InterPro" id="IPR050463">
    <property type="entry name" value="Gfo/Idh/MocA_oxidrdct_glycsds"/>
</dbReference>
<dbReference type="GO" id="GO:0000166">
    <property type="term" value="F:nucleotide binding"/>
    <property type="evidence" value="ECO:0007669"/>
    <property type="project" value="InterPro"/>
</dbReference>
<protein>
    <submittedName>
        <fullName evidence="4">Predicted dehydrogenase</fullName>
    </submittedName>
</protein>
<dbReference type="InterPro" id="IPR055170">
    <property type="entry name" value="GFO_IDH_MocA-like_dom"/>
</dbReference>
<sequence length="345" mass="35731">MPRLRVGVLSAGAWSQSSHLPAVRARDDAELVVVTSQSAETARRLAEQFGASNHLTRWQDALELGLDCVVVSSPPVAHVEQVCAALRSGAHVLVEKPFAMSTADADTMVRAAEESGCHLLVGFGWAATPVFAAARRAVAEGRVGRIEHASMTLAVSTRALLGGSTDGGWGGVASCPATYTDPAVSAGGSAAVSMSHQLGLLLWILGDDVEIGPMSATSYPAGARIDLHNGVLLPLSGGGAAVLSCASTRPYSTRPQWVLSLYGDRGDLHLDSMADQVRLVDDAGRVCLLADAAGAGAYDPFAPTHALLDAALGAPVHPGMSGHLARRVVALTDEYYARTVPEVSL</sequence>
<dbReference type="InterPro" id="IPR000683">
    <property type="entry name" value="Gfo/Idh/MocA-like_OxRdtase_N"/>
</dbReference>
<dbReference type="SUPFAM" id="SSF51735">
    <property type="entry name" value="NAD(P)-binding Rossmann-fold domains"/>
    <property type="match status" value="1"/>
</dbReference>
<dbReference type="STRING" id="1848.SAMN05443637_11537"/>
<dbReference type="OrthoDB" id="256869at2"/>
<name>A0A1M6WQ88_PSETH</name>
<proteinExistence type="predicted"/>
<reference evidence="4 5" key="1">
    <citation type="submission" date="2016-11" db="EMBL/GenBank/DDBJ databases">
        <authorList>
            <person name="Jaros S."/>
            <person name="Januszkiewicz K."/>
            <person name="Wedrychowicz H."/>
        </authorList>
    </citation>
    <scope>NUCLEOTIDE SEQUENCE [LARGE SCALE GENOMIC DNA]</scope>
    <source>
        <strain evidence="4 5">DSM 43832</strain>
    </source>
</reference>
<accession>A0A1M6WQ88</accession>
<dbReference type="AlphaFoldDB" id="A0A1M6WQ88"/>
<dbReference type="Gene3D" id="3.40.50.720">
    <property type="entry name" value="NAD(P)-binding Rossmann-like Domain"/>
    <property type="match status" value="1"/>
</dbReference>
<dbReference type="GO" id="GO:0016491">
    <property type="term" value="F:oxidoreductase activity"/>
    <property type="evidence" value="ECO:0007669"/>
    <property type="project" value="UniProtKB-KW"/>
</dbReference>
<evidence type="ECO:0000313" key="5">
    <source>
        <dbReference type="Proteomes" id="UP000184363"/>
    </source>
</evidence>
<keyword evidence="5" id="KW-1185">Reference proteome</keyword>
<evidence type="ECO:0000259" key="2">
    <source>
        <dbReference type="Pfam" id="PF01408"/>
    </source>
</evidence>
<evidence type="ECO:0000313" key="4">
    <source>
        <dbReference type="EMBL" id="SHK95685.1"/>
    </source>
</evidence>
<dbReference type="EMBL" id="FRAP01000015">
    <property type="protein sequence ID" value="SHK95685.1"/>
    <property type="molecule type" value="Genomic_DNA"/>
</dbReference>
<dbReference type="SUPFAM" id="SSF55347">
    <property type="entry name" value="Glyceraldehyde-3-phosphate dehydrogenase-like, C-terminal domain"/>
    <property type="match status" value="1"/>
</dbReference>
<feature type="domain" description="GFO/IDH/MocA-like oxidoreductase" evidence="3">
    <location>
        <begin position="131"/>
        <end position="268"/>
    </location>
</feature>
<dbReference type="Proteomes" id="UP000184363">
    <property type="component" value="Unassembled WGS sequence"/>
</dbReference>
<dbReference type="Gene3D" id="3.30.360.10">
    <property type="entry name" value="Dihydrodipicolinate Reductase, domain 2"/>
    <property type="match status" value="1"/>
</dbReference>
<dbReference type="PANTHER" id="PTHR43818:SF11">
    <property type="entry name" value="BCDNA.GH03377"/>
    <property type="match status" value="1"/>
</dbReference>